<accession>A0A922L2G8</accession>
<dbReference type="EMBL" id="ASGP02000005">
    <property type="protein sequence ID" value="KAH9506021.1"/>
    <property type="molecule type" value="Genomic_DNA"/>
</dbReference>
<evidence type="ECO:0000313" key="2">
    <source>
        <dbReference type="Proteomes" id="UP000790347"/>
    </source>
</evidence>
<protein>
    <submittedName>
        <fullName evidence="1">Uncharacterized protein</fullName>
    </submittedName>
</protein>
<gene>
    <name evidence="1" type="ORF">DERF_010776</name>
</gene>
<reference evidence="1" key="1">
    <citation type="submission" date="2013-05" db="EMBL/GenBank/DDBJ databases">
        <authorList>
            <person name="Yim A.K.Y."/>
            <person name="Chan T.F."/>
            <person name="Ji K.M."/>
            <person name="Liu X.Y."/>
            <person name="Zhou J.W."/>
            <person name="Li R.Q."/>
            <person name="Yang K.Y."/>
            <person name="Li J."/>
            <person name="Li M."/>
            <person name="Law P.T.W."/>
            <person name="Wu Y.L."/>
            <person name="Cai Z.L."/>
            <person name="Qin H."/>
            <person name="Bao Y."/>
            <person name="Leung R.K.K."/>
            <person name="Ng P.K.S."/>
            <person name="Zou J."/>
            <person name="Zhong X.J."/>
            <person name="Ran P.X."/>
            <person name="Zhong N.S."/>
            <person name="Liu Z.G."/>
            <person name="Tsui S.K.W."/>
        </authorList>
    </citation>
    <scope>NUCLEOTIDE SEQUENCE</scope>
    <source>
        <strain evidence="1">Derf</strain>
        <tissue evidence="1">Whole organism</tissue>
    </source>
</reference>
<evidence type="ECO:0000313" key="1">
    <source>
        <dbReference type="EMBL" id="KAH9506021.1"/>
    </source>
</evidence>
<organism evidence="1 2">
    <name type="scientific">Dermatophagoides farinae</name>
    <name type="common">American house dust mite</name>
    <dbReference type="NCBI Taxonomy" id="6954"/>
    <lineage>
        <taxon>Eukaryota</taxon>
        <taxon>Metazoa</taxon>
        <taxon>Ecdysozoa</taxon>
        <taxon>Arthropoda</taxon>
        <taxon>Chelicerata</taxon>
        <taxon>Arachnida</taxon>
        <taxon>Acari</taxon>
        <taxon>Acariformes</taxon>
        <taxon>Sarcoptiformes</taxon>
        <taxon>Astigmata</taxon>
        <taxon>Psoroptidia</taxon>
        <taxon>Analgoidea</taxon>
        <taxon>Pyroglyphidae</taxon>
        <taxon>Dermatophagoidinae</taxon>
        <taxon>Dermatophagoides</taxon>
    </lineage>
</organism>
<dbReference type="AlphaFoldDB" id="A0A922L2G8"/>
<name>A0A922L2G8_DERFA</name>
<comment type="caution">
    <text evidence="1">The sequence shown here is derived from an EMBL/GenBank/DDBJ whole genome shotgun (WGS) entry which is preliminary data.</text>
</comment>
<keyword evidence="2" id="KW-1185">Reference proteome</keyword>
<dbReference type="Proteomes" id="UP000790347">
    <property type="component" value="Unassembled WGS sequence"/>
</dbReference>
<reference evidence="1" key="2">
    <citation type="journal article" date="2022" name="Res Sq">
        <title>Comparative Genomics Reveals Insights into the Divergent Evolution of Astigmatic Mites and Household Pest Adaptations.</title>
        <authorList>
            <person name="Xiong Q."/>
            <person name="Wan A.T.-Y."/>
            <person name="Liu X.-Y."/>
            <person name="Fung C.S.-H."/>
            <person name="Xiao X."/>
            <person name="Malainual N."/>
            <person name="Hou J."/>
            <person name="Wang L."/>
            <person name="Wang M."/>
            <person name="Yang K."/>
            <person name="Cui Y."/>
            <person name="Leung E."/>
            <person name="Nong W."/>
            <person name="Shin S.-K."/>
            <person name="Au S."/>
            <person name="Jeong K.Y."/>
            <person name="Chew F.T."/>
            <person name="Hui J."/>
            <person name="Leung T.F."/>
            <person name="Tungtrongchitr A."/>
            <person name="Zhong N."/>
            <person name="Liu Z."/>
            <person name="Tsui S."/>
        </authorList>
    </citation>
    <scope>NUCLEOTIDE SEQUENCE</scope>
    <source>
        <strain evidence="1">Derf</strain>
        <tissue evidence="1">Whole organism</tissue>
    </source>
</reference>
<proteinExistence type="predicted"/>
<sequence>MVMWHLNIRICKTKQIDLSCTFLRATQINPYALHGPLQHLTMDVCLDLLCQPQALSILPEVSRDQTIPR</sequence>